<dbReference type="SUPFAM" id="SSF103473">
    <property type="entry name" value="MFS general substrate transporter"/>
    <property type="match status" value="1"/>
</dbReference>
<organism evidence="8 9">
    <name type="scientific">Actinokineospora iranica</name>
    <dbReference type="NCBI Taxonomy" id="1271860"/>
    <lineage>
        <taxon>Bacteria</taxon>
        <taxon>Bacillati</taxon>
        <taxon>Actinomycetota</taxon>
        <taxon>Actinomycetes</taxon>
        <taxon>Pseudonocardiales</taxon>
        <taxon>Pseudonocardiaceae</taxon>
        <taxon>Actinokineospora</taxon>
    </lineage>
</organism>
<evidence type="ECO:0000256" key="3">
    <source>
        <dbReference type="ARBA" id="ARBA00022692"/>
    </source>
</evidence>
<evidence type="ECO:0000256" key="1">
    <source>
        <dbReference type="ARBA" id="ARBA00004651"/>
    </source>
</evidence>
<dbReference type="Proteomes" id="UP000199501">
    <property type="component" value="Unassembled WGS sequence"/>
</dbReference>
<name>A0A1G6X7Q2_9PSEU</name>
<keyword evidence="2" id="KW-1003">Cell membrane</keyword>
<evidence type="ECO:0000256" key="5">
    <source>
        <dbReference type="ARBA" id="ARBA00023136"/>
    </source>
</evidence>
<dbReference type="AlphaFoldDB" id="A0A1G6X7Q2"/>
<feature type="transmembrane region" description="Helical" evidence="7">
    <location>
        <begin position="251"/>
        <end position="270"/>
    </location>
</feature>
<evidence type="ECO:0000256" key="2">
    <source>
        <dbReference type="ARBA" id="ARBA00022475"/>
    </source>
</evidence>
<proteinExistence type="predicted"/>
<dbReference type="STRING" id="1271860.SAMN05216174_116113"/>
<evidence type="ECO:0000256" key="7">
    <source>
        <dbReference type="SAM" id="Phobius"/>
    </source>
</evidence>
<feature type="transmembrane region" description="Helical" evidence="7">
    <location>
        <begin position="172"/>
        <end position="192"/>
    </location>
</feature>
<dbReference type="GO" id="GO:0022857">
    <property type="term" value="F:transmembrane transporter activity"/>
    <property type="evidence" value="ECO:0007669"/>
    <property type="project" value="InterPro"/>
</dbReference>
<sequence>MGRTAPKMSAVLADREFRALWFAEAVSVGGDQLTRVALAILVYQRTGSAFYAASIYALTFLPALAGGLGLSQLADRYRRRTLMVVCSAIQAVVVGVMAIPHMPLWVLFVLVIIIPMVQSPAMAAQNATTREVFTDDDLYLRSQDLRGITTNTMMLLGLGGGGLLVGAIGTSWALIIDAITFALAAALIQYSVRNRPTAGSKEDAWFAGAKWVFGDRRLRVLLTLSWLVGLAVIPEGLAAPLAKEAGAPEQAVGWLLAADPLGFIVGTFLISHFIPAKHRPKLIGVLATASVGVLVLFFLKPGLVWALILLALAGAVGAYQITVMGVFNSIVPNEIRGGAFGTARTGLRVSQGLGMAAGGAVAELTGSTMNTIAMAGLLGVLIAVPATITWSRIHDQDETKSPTAVTPSAADHQDAA</sequence>
<dbReference type="Gene3D" id="1.20.1250.20">
    <property type="entry name" value="MFS general substrate transporter like domains"/>
    <property type="match status" value="2"/>
</dbReference>
<keyword evidence="3 7" id="KW-0812">Transmembrane</keyword>
<dbReference type="InterPro" id="IPR036259">
    <property type="entry name" value="MFS_trans_sf"/>
</dbReference>
<accession>A0A1G6X7Q2</accession>
<keyword evidence="4 7" id="KW-1133">Transmembrane helix</keyword>
<feature type="transmembrane region" description="Helical" evidence="7">
    <location>
        <begin position="49"/>
        <end position="70"/>
    </location>
</feature>
<dbReference type="PANTHER" id="PTHR23513:SF11">
    <property type="entry name" value="STAPHYLOFERRIN A TRANSPORTER"/>
    <property type="match status" value="1"/>
</dbReference>
<dbReference type="Pfam" id="PF07690">
    <property type="entry name" value="MFS_1"/>
    <property type="match status" value="2"/>
</dbReference>
<dbReference type="CDD" id="cd06173">
    <property type="entry name" value="MFS_MefA_like"/>
    <property type="match status" value="1"/>
</dbReference>
<evidence type="ECO:0000256" key="4">
    <source>
        <dbReference type="ARBA" id="ARBA00022989"/>
    </source>
</evidence>
<feature type="transmembrane region" description="Helical" evidence="7">
    <location>
        <begin position="305"/>
        <end position="327"/>
    </location>
</feature>
<protein>
    <submittedName>
        <fullName evidence="8">Predicted arabinose efflux permease, MFS family</fullName>
    </submittedName>
</protein>
<keyword evidence="9" id="KW-1185">Reference proteome</keyword>
<comment type="subcellular location">
    <subcellularLocation>
        <location evidence="1">Cell membrane</location>
        <topology evidence="1">Multi-pass membrane protein</topology>
    </subcellularLocation>
</comment>
<keyword evidence="5 7" id="KW-0472">Membrane</keyword>
<evidence type="ECO:0000313" key="8">
    <source>
        <dbReference type="EMBL" id="SDD73317.1"/>
    </source>
</evidence>
<gene>
    <name evidence="8" type="ORF">SAMN05216174_116113</name>
</gene>
<evidence type="ECO:0000313" key="9">
    <source>
        <dbReference type="Proteomes" id="UP000199501"/>
    </source>
</evidence>
<reference evidence="9" key="1">
    <citation type="submission" date="2016-10" db="EMBL/GenBank/DDBJ databases">
        <authorList>
            <person name="Varghese N."/>
            <person name="Submissions S."/>
        </authorList>
    </citation>
    <scope>NUCLEOTIDE SEQUENCE [LARGE SCALE GENOMIC DNA]</scope>
    <source>
        <strain evidence="9">IBRC-M 10403</strain>
    </source>
</reference>
<feature type="transmembrane region" description="Helical" evidence="7">
    <location>
        <begin position="282"/>
        <end position="299"/>
    </location>
</feature>
<feature type="transmembrane region" description="Helical" evidence="7">
    <location>
        <begin position="220"/>
        <end position="239"/>
    </location>
</feature>
<feature type="region of interest" description="Disordered" evidence="6">
    <location>
        <begin position="395"/>
        <end position="416"/>
    </location>
</feature>
<dbReference type="EMBL" id="FMZZ01000016">
    <property type="protein sequence ID" value="SDD73317.1"/>
    <property type="molecule type" value="Genomic_DNA"/>
</dbReference>
<dbReference type="InterPro" id="IPR011701">
    <property type="entry name" value="MFS"/>
</dbReference>
<dbReference type="GO" id="GO:0005886">
    <property type="term" value="C:plasma membrane"/>
    <property type="evidence" value="ECO:0007669"/>
    <property type="project" value="UniProtKB-SubCell"/>
</dbReference>
<dbReference type="PANTHER" id="PTHR23513">
    <property type="entry name" value="INTEGRAL MEMBRANE EFFLUX PROTEIN-RELATED"/>
    <property type="match status" value="1"/>
</dbReference>
<evidence type="ECO:0000256" key="6">
    <source>
        <dbReference type="SAM" id="MobiDB-lite"/>
    </source>
</evidence>